<sequence>MDFQQLLTDLLRVGIGSWIGGDYTGSGRLGTDFLKALS</sequence>
<reference evidence="1 2" key="1">
    <citation type="submission" date="2023-04" db="EMBL/GenBank/DDBJ databases">
        <title>Forest soil microbial communities from Buena Vista Peninsula, Colon Province, Panama.</title>
        <authorList>
            <person name="Bouskill N."/>
        </authorList>
    </citation>
    <scope>NUCLEOTIDE SEQUENCE [LARGE SCALE GENOMIC DNA]</scope>
    <source>
        <strain evidence="1 2">CFH S0262</strain>
    </source>
</reference>
<proteinExistence type="predicted"/>
<keyword evidence="2" id="KW-1185">Reference proteome</keyword>
<organism evidence="1 2">
    <name type="scientific">Prescottella agglutinans</name>
    <dbReference type="NCBI Taxonomy" id="1644129"/>
    <lineage>
        <taxon>Bacteria</taxon>
        <taxon>Bacillati</taxon>
        <taxon>Actinomycetota</taxon>
        <taxon>Actinomycetes</taxon>
        <taxon>Mycobacteriales</taxon>
        <taxon>Nocardiaceae</taxon>
        <taxon>Prescottella</taxon>
    </lineage>
</organism>
<evidence type="ECO:0000313" key="2">
    <source>
        <dbReference type="Proteomes" id="UP001160334"/>
    </source>
</evidence>
<comment type="caution">
    <text evidence="1">The sequence shown here is derived from an EMBL/GenBank/DDBJ whole genome shotgun (WGS) entry which is preliminary data.</text>
</comment>
<gene>
    <name evidence="1" type="ORF">M2280_003684</name>
</gene>
<accession>A0ABT6MDQ7</accession>
<dbReference type="EMBL" id="JARXVC010000010">
    <property type="protein sequence ID" value="MDH6282453.1"/>
    <property type="molecule type" value="Genomic_DNA"/>
</dbReference>
<name>A0ABT6MDQ7_9NOCA</name>
<evidence type="ECO:0000313" key="1">
    <source>
        <dbReference type="EMBL" id="MDH6282453.1"/>
    </source>
</evidence>
<protein>
    <submittedName>
        <fullName evidence="1">Uncharacterized protein</fullName>
    </submittedName>
</protein>
<dbReference type="Proteomes" id="UP001160334">
    <property type="component" value="Unassembled WGS sequence"/>
</dbReference>